<evidence type="ECO:0000313" key="4">
    <source>
        <dbReference type="Proteomes" id="UP000241394"/>
    </source>
</evidence>
<dbReference type="GO" id="GO:0003723">
    <property type="term" value="F:RNA binding"/>
    <property type="evidence" value="ECO:0007669"/>
    <property type="project" value="InterPro"/>
</dbReference>
<organism evidence="3 4">
    <name type="scientific">Actinidia chinensis var. chinensis</name>
    <name type="common">Chinese soft-hair kiwi</name>
    <dbReference type="NCBI Taxonomy" id="1590841"/>
    <lineage>
        <taxon>Eukaryota</taxon>
        <taxon>Viridiplantae</taxon>
        <taxon>Streptophyta</taxon>
        <taxon>Embryophyta</taxon>
        <taxon>Tracheophyta</taxon>
        <taxon>Spermatophyta</taxon>
        <taxon>Magnoliopsida</taxon>
        <taxon>eudicotyledons</taxon>
        <taxon>Gunneridae</taxon>
        <taxon>Pentapetalae</taxon>
        <taxon>asterids</taxon>
        <taxon>Ericales</taxon>
        <taxon>Actinidiaceae</taxon>
        <taxon>Actinidia</taxon>
    </lineage>
</organism>
<dbReference type="Pfam" id="PF13041">
    <property type="entry name" value="PPR_2"/>
    <property type="match status" value="1"/>
</dbReference>
<comment type="caution">
    <text evidence="3">The sequence shown here is derived from an EMBL/GenBank/DDBJ whole genome shotgun (WGS) entry which is preliminary data.</text>
</comment>
<dbReference type="OMA" id="QVEAQAN"/>
<sequence length="264" mass="29349">MSPPPHHPPPHKPLLLLHTFLNYPNSRKPKTLHSQEMHSSATNVCIQVEAQANPNIFPWNTVIRGYVESENLSPAIDLTLVDVYVSCGHTDSAHKLFELIPDINLVIWNSVINGFAINGRLNEALILYREMSLDGVKPDGFTMELCGCKVPPHINPCPCRGIRILTVSFLTTCAELGALALGKRTHVYMVKVGLSENVHATNAFLDLYAKCGSIREAKKVFDEMGEISVLSWKCLVVGLVVNGFRNKALELFKYLKRERAIGAH</sequence>
<accession>A0A2R6PWF8</accession>
<dbReference type="Gene3D" id="1.25.40.10">
    <property type="entry name" value="Tetratricopeptide repeat domain"/>
    <property type="match status" value="2"/>
</dbReference>
<gene>
    <name evidence="3" type="ORF">CEY00_Acc24695</name>
</gene>
<dbReference type="InterPro" id="IPR002885">
    <property type="entry name" value="PPR_rpt"/>
</dbReference>
<dbReference type="GO" id="GO:0009451">
    <property type="term" value="P:RNA modification"/>
    <property type="evidence" value="ECO:0007669"/>
    <property type="project" value="InterPro"/>
</dbReference>
<feature type="repeat" description="PPR" evidence="2">
    <location>
        <begin position="104"/>
        <end position="138"/>
    </location>
</feature>
<dbReference type="Gramene" id="PSR98103">
    <property type="protein sequence ID" value="PSR98103"/>
    <property type="gene ID" value="CEY00_Acc24695"/>
</dbReference>
<dbReference type="PANTHER" id="PTHR47926">
    <property type="entry name" value="PENTATRICOPEPTIDE REPEAT-CONTAINING PROTEIN"/>
    <property type="match status" value="1"/>
</dbReference>
<dbReference type="Pfam" id="PF01535">
    <property type="entry name" value="PPR"/>
    <property type="match status" value="3"/>
</dbReference>
<proteinExistence type="predicted"/>
<keyword evidence="1" id="KW-0677">Repeat</keyword>
<evidence type="ECO:0000256" key="2">
    <source>
        <dbReference type="PROSITE-ProRule" id="PRU00708"/>
    </source>
</evidence>
<dbReference type="NCBIfam" id="TIGR00756">
    <property type="entry name" value="PPR"/>
    <property type="match status" value="2"/>
</dbReference>
<dbReference type="EMBL" id="NKQK01000022">
    <property type="protein sequence ID" value="PSR98103.1"/>
    <property type="molecule type" value="Genomic_DNA"/>
</dbReference>
<evidence type="ECO:0000256" key="1">
    <source>
        <dbReference type="ARBA" id="ARBA00022737"/>
    </source>
</evidence>
<evidence type="ECO:0000313" key="3">
    <source>
        <dbReference type="EMBL" id="PSR98103.1"/>
    </source>
</evidence>
<dbReference type="STRING" id="1590841.A0A2R6PWF8"/>
<keyword evidence="4" id="KW-1185">Reference proteome</keyword>
<dbReference type="PANTHER" id="PTHR47926:SF507">
    <property type="entry name" value="DYW DOMAIN-CONTAINING PROTEIN"/>
    <property type="match status" value="1"/>
</dbReference>
<reference evidence="3 4" key="1">
    <citation type="submission" date="2017-07" db="EMBL/GenBank/DDBJ databases">
        <title>An improved, manually edited Actinidia chinensis var. chinensis (kiwifruit) genome highlights the challenges associated with draft genomes and gene prediction in plants.</title>
        <authorList>
            <person name="Pilkington S."/>
            <person name="Crowhurst R."/>
            <person name="Hilario E."/>
            <person name="Nardozza S."/>
            <person name="Fraser L."/>
            <person name="Peng Y."/>
            <person name="Gunaseelan K."/>
            <person name="Simpson R."/>
            <person name="Tahir J."/>
            <person name="Deroles S."/>
            <person name="Templeton K."/>
            <person name="Luo Z."/>
            <person name="Davy M."/>
            <person name="Cheng C."/>
            <person name="Mcneilage M."/>
            <person name="Scaglione D."/>
            <person name="Liu Y."/>
            <person name="Zhang Q."/>
            <person name="Datson P."/>
            <person name="De Silva N."/>
            <person name="Gardiner S."/>
            <person name="Bassett H."/>
            <person name="Chagne D."/>
            <person name="Mccallum J."/>
            <person name="Dzierzon H."/>
            <person name="Deng C."/>
            <person name="Wang Y.-Y."/>
            <person name="Barron N."/>
            <person name="Manako K."/>
            <person name="Bowen J."/>
            <person name="Foster T."/>
            <person name="Erridge Z."/>
            <person name="Tiffin H."/>
            <person name="Waite C."/>
            <person name="Davies K."/>
            <person name="Grierson E."/>
            <person name="Laing W."/>
            <person name="Kirk R."/>
            <person name="Chen X."/>
            <person name="Wood M."/>
            <person name="Montefiori M."/>
            <person name="Brummell D."/>
            <person name="Schwinn K."/>
            <person name="Catanach A."/>
            <person name="Fullerton C."/>
            <person name="Li D."/>
            <person name="Meiyalaghan S."/>
            <person name="Nieuwenhuizen N."/>
            <person name="Read N."/>
            <person name="Prakash R."/>
            <person name="Hunter D."/>
            <person name="Zhang H."/>
            <person name="Mckenzie M."/>
            <person name="Knabel M."/>
            <person name="Harris A."/>
            <person name="Allan A."/>
            <person name="Chen A."/>
            <person name="Janssen B."/>
            <person name="Plunkett B."/>
            <person name="Dwamena C."/>
            <person name="Voogd C."/>
            <person name="Leif D."/>
            <person name="Lafferty D."/>
            <person name="Souleyre E."/>
            <person name="Varkonyi-Gasic E."/>
            <person name="Gambi F."/>
            <person name="Hanley J."/>
            <person name="Yao J.-L."/>
            <person name="Cheung J."/>
            <person name="David K."/>
            <person name="Warren B."/>
            <person name="Marsh K."/>
            <person name="Snowden K."/>
            <person name="Lin-Wang K."/>
            <person name="Brian L."/>
            <person name="Martinez-Sanchez M."/>
            <person name="Wang M."/>
            <person name="Ileperuma N."/>
            <person name="Macnee N."/>
            <person name="Campin R."/>
            <person name="Mcatee P."/>
            <person name="Drummond R."/>
            <person name="Espley R."/>
            <person name="Ireland H."/>
            <person name="Wu R."/>
            <person name="Atkinson R."/>
            <person name="Karunairetnam S."/>
            <person name="Bulley S."/>
            <person name="Chunkath S."/>
            <person name="Hanley Z."/>
            <person name="Storey R."/>
            <person name="Thrimawithana A."/>
            <person name="Thomson S."/>
            <person name="David C."/>
            <person name="Testolin R."/>
        </authorList>
    </citation>
    <scope>NUCLEOTIDE SEQUENCE [LARGE SCALE GENOMIC DNA]</scope>
    <source>
        <strain evidence="4">cv. Red5</strain>
        <tissue evidence="3">Young leaf</tissue>
    </source>
</reference>
<dbReference type="InterPro" id="IPR046960">
    <property type="entry name" value="PPR_At4g14850-like_plant"/>
</dbReference>
<name>A0A2R6PWF8_ACTCC</name>
<reference evidence="4" key="2">
    <citation type="journal article" date="2018" name="BMC Genomics">
        <title>A manually annotated Actinidia chinensis var. chinensis (kiwifruit) genome highlights the challenges associated with draft genomes and gene prediction in plants.</title>
        <authorList>
            <person name="Pilkington S.M."/>
            <person name="Crowhurst R."/>
            <person name="Hilario E."/>
            <person name="Nardozza S."/>
            <person name="Fraser L."/>
            <person name="Peng Y."/>
            <person name="Gunaseelan K."/>
            <person name="Simpson R."/>
            <person name="Tahir J."/>
            <person name="Deroles S.C."/>
            <person name="Templeton K."/>
            <person name="Luo Z."/>
            <person name="Davy M."/>
            <person name="Cheng C."/>
            <person name="McNeilage M."/>
            <person name="Scaglione D."/>
            <person name="Liu Y."/>
            <person name="Zhang Q."/>
            <person name="Datson P."/>
            <person name="De Silva N."/>
            <person name="Gardiner S.E."/>
            <person name="Bassett H."/>
            <person name="Chagne D."/>
            <person name="McCallum J."/>
            <person name="Dzierzon H."/>
            <person name="Deng C."/>
            <person name="Wang Y.Y."/>
            <person name="Barron L."/>
            <person name="Manako K."/>
            <person name="Bowen J."/>
            <person name="Foster T.M."/>
            <person name="Erridge Z.A."/>
            <person name="Tiffin H."/>
            <person name="Waite C.N."/>
            <person name="Davies K.M."/>
            <person name="Grierson E.P."/>
            <person name="Laing W.A."/>
            <person name="Kirk R."/>
            <person name="Chen X."/>
            <person name="Wood M."/>
            <person name="Montefiori M."/>
            <person name="Brummell D.A."/>
            <person name="Schwinn K.E."/>
            <person name="Catanach A."/>
            <person name="Fullerton C."/>
            <person name="Li D."/>
            <person name="Meiyalaghan S."/>
            <person name="Nieuwenhuizen N."/>
            <person name="Read N."/>
            <person name="Prakash R."/>
            <person name="Hunter D."/>
            <person name="Zhang H."/>
            <person name="McKenzie M."/>
            <person name="Knabel M."/>
            <person name="Harris A."/>
            <person name="Allan A.C."/>
            <person name="Gleave A."/>
            <person name="Chen A."/>
            <person name="Janssen B.J."/>
            <person name="Plunkett B."/>
            <person name="Ampomah-Dwamena C."/>
            <person name="Voogd C."/>
            <person name="Leif D."/>
            <person name="Lafferty D."/>
            <person name="Souleyre E.J.F."/>
            <person name="Varkonyi-Gasic E."/>
            <person name="Gambi F."/>
            <person name="Hanley J."/>
            <person name="Yao J.L."/>
            <person name="Cheung J."/>
            <person name="David K.M."/>
            <person name="Warren B."/>
            <person name="Marsh K."/>
            <person name="Snowden K.C."/>
            <person name="Lin-Wang K."/>
            <person name="Brian L."/>
            <person name="Martinez-Sanchez M."/>
            <person name="Wang M."/>
            <person name="Ileperuma N."/>
            <person name="Macnee N."/>
            <person name="Campin R."/>
            <person name="McAtee P."/>
            <person name="Drummond R.S.M."/>
            <person name="Espley R.V."/>
            <person name="Ireland H.S."/>
            <person name="Wu R."/>
            <person name="Atkinson R.G."/>
            <person name="Karunairetnam S."/>
            <person name="Bulley S."/>
            <person name="Chunkath S."/>
            <person name="Hanley Z."/>
            <person name="Storey R."/>
            <person name="Thrimawithana A.H."/>
            <person name="Thomson S."/>
            <person name="David C."/>
            <person name="Testolin R."/>
            <person name="Huang H."/>
            <person name="Hellens R.P."/>
            <person name="Schaffer R.J."/>
        </authorList>
    </citation>
    <scope>NUCLEOTIDE SEQUENCE [LARGE SCALE GENOMIC DNA]</scope>
    <source>
        <strain evidence="4">cv. Red5</strain>
    </source>
</reference>
<dbReference type="InterPro" id="IPR011990">
    <property type="entry name" value="TPR-like_helical_dom_sf"/>
</dbReference>
<dbReference type="PROSITE" id="PS51375">
    <property type="entry name" value="PPR"/>
    <property type="match status" value="2"/>
</dbReference>
<dbReference type="AlphaFoldDB" id="A0A2R6PWF8"/>
<protein>
    <submittedName>
        <fullName evidence="3">Pentatricopeptide repeat-containing protein</fullName>
    </submittedName>
</protein>
<dbReference type="Proteomes" id="UP000241394">
    <property type="component" value="Chromosome LG22"/>
</dbReference>
<dbReference type="OrthoDB" id="185373at2759"/>
<feature type="repeat" description="PPR" evidence="2">
    <location>
        <begin position="197"/>
        <end position="231"/>
    </location>
</feature>
<dbReference type="InParanoid" id="A0A2R6PWF8"/>